<gene>
    <name evidence="2" type="ORF">B4099_0176</name>
</gene>
<evidence type="ECO:0000313" key="3">
    <source>
        <dbReference type="Proteomes" id="UP000075304"/>
    </source>
</evidence>
<dbReference type="PATRIC" id="fig|1398.25.peg.555"/>
<sequence length="37" mass="4053">MRIELSFMAAMKDKSEGIGKGTVLHNGDEGQKRGQCE</sequence>
<proteinExistence type="predicted"/>
<comment type="caution">
    <text evidence="2">The sequence shown here is derived from an EMBL/GenBank/DDBJ whole genome shotgun (WGS) entry which is preliminary data.</text>
</comment>
<feature type="compositionally biased region" description="Basic and acidic residues" evidence="1">
    <location>
        <begin position="26"/>
        <end position="37"/>
    </location>
</feature>
<evidence type="ECO:0000256" key="1">
    <source>
        <dbReference type="SAM" id="MobiDB-lite"/>
    </source>
</evidence>
<dbReference type="AlphaFoldDB" id="A0A150K574"/>
<organism evidence="2 3">
    <name type="scientific">Heyndrickxia coagulans</name>
    <name type="common">Weizmannia coagulans</name>
    <dbReference type="NCBI Taxonomy" id="1398"/>
    <lineage>
        <taxon>Bacteria</taxon>
        <taxon>Bacillati</taxon>
        <taxon>Bacillota</taxon>
        <taxon>Bacilli</taxon>
        <taxon>Bacillales</taxon>
        <taxon>Bacillaceae</taxon>
        <taxon>Heyndrickxia</taxon>
    </lineage>
</organism>
<feature type="region of interest" description="Disordered" evidence="1">
    <location>
        <begin position="18"/>
        <end position="37"/>
    </location>
</feature>
<reference evidence="2 3" key="1">
    <citation type="submission" date="2016-01" db="EMBL/GenBank/DDBJ databases">
        <title>Genome Sequences of Twelve Sporeforming Bacillus Species Isolated from Foods.</title>
        <authorList>
            <person name="Berendsen E.M."/>
            <person name="Wells-Bennik M.H."/>
            <person name="Krawcyk A.O."/>
            <person name="De Jong A."/>
            <person name="Holsappel S."/>
            <person name="Eijlander R.T."/>
            <person name="Kuipers O.P."/>
        </authorList>
    </citation>
    <scope>NUCLEOTIDE SEQUENCE [LARGE SCALE GENOMIC DNA]</scope>
    <source>
        <strain evidence="2 3">B4099</strain>
    </source>
</reference>
<protein>
    <submittedName>
        <fullName evidence="2">Uncharacterized protein</fullName>
    </submittedName>
</protein>
<name>A0A150K574_HEYCO</name>
<accession>A0A150K574</accession>
<dbReference type="EMBL" id="LQYI01000096">
    <property type="protein sequence ID" value="KYC64735.1"/>
    <property type="molecule type" value="Genomic_DNA"/>
</dbReference>
<dbReference type="Proteomes" id="UP000075304">
    <property type="component" value="Unassembled WGS sequence"/>
</dbReference>
<evidence type="ECO:0000313" key="2">
    <source>
        <dbReference type="EMBL" id="KYC64735.1"/>
    </source>
</evidence>